<sequence length="964" mass="105026">MVVASSGLPDKVLNVEKTKLKLLEKQVKLEKMRLKHAKEGAKMEINRNGILQQELACLKLDFGQLLFRLDVLDKYFSSSNGGTKKMEKVGDLGTMQRSKLKRKLCAGEPFQTHPNNESELLKPSGLAMTISEPLKQTLNCKAPLVSPSGGNYTASISGIDSKLESLLGGSNRKLLQTSAINSSSASFSDGQLVGSQERGGSYANHERTRKTRKVSYEENVIIHRLSGIDQLEKTKKTGKEVLEYANAFGYTSNPANHIMGASKACWEGLIDSFESSPGDMASFEKVANGDYMKLLDLDNSADEECYRRAMEMPMSPTLPEIGSSGAEISANKPLLVESFLGRLPNRKESLVPSFSSDAIDVEISSNHLKDRSFGTSRADLLHENEGPADSLDILGNRSGTCNTMDSGKVSDGRTRDPGSDLDTEMLNIPSSRYEGLNFPIEGELGSIHDNIPKYCVMFSDINDTISMSRIFFATQTCLARCSLDIQADCMVQKILCALKMEGKILPKEKACTFFTLLLLNFSASNWGKFRSFSDPDFLPGLDSFARDINAVVSDVEARNLFAEVCCLDELLGLIEEFLLDGKLMVYADLSSEPLSGCDSMIDILLDGVNIKFASKSASSNLLVAGSIILASICAAIDHIGFLCQASYSLLRMHSCDTVSALAILHIFAYLAGEKFLSPRKHSLTMTVLKSVIIFLEGGDSSVASAASSLTMCKGGMFHPCAKCPFSTDVVSIDIVTSMLLEKLQNCAVSGIMHHLMESPSLSNSNVPCCKDIAKQTLSHEVITSVLDLNCDASCSLNKCVIPAQSNSIMNGILCDLSDLLSLVELLAFNMSWEWTCGKIITELLEMLERTKLDSFAVAVVTLLGQLGRLGVAACGYEDKGVENLRCKLSGFLSWDATIQMALPVQIALATSLLALLSLEFEKVIQSNSSYNLVMSYELRQLHGCNKNILPSATMPFQFEVEVSQ</sequence>
<proteinExistence type="predicted"/>
<evidence type="ECO:0000313" key="2">
    <source>
        <dbReference type="Proteomes" id="UP000309997"/>
    </source>
</evidence>
<evidence type="ECO:0000313" key="1">
    <source>
        <dbReference type="EMBL" id="KAL3612883.1"/>
    </source>
</evidence>
<dbReference type="Proteomes" id="UP000309997">
    <property type="component" value="Unassembled WGS sequence"/>
</dbReference>
<protein>
    <submittedName>
        <fullName evidence="1">Uncharacterized protein</fullName>
    </submittedName>
</protein>
<organism evidence="1 2">
    <name type="scientific">Populus alba</name>
    <name type="common">White poplar</name>
    <dbReference type="NCBI Taxonomy" id="43335"/>
    <lineage>
        <taxon>Eukaryota</taxon>
        <taxon>Viridiplantae</taxon>
        <taxon>Streptophyta</taxon>
        <taxon>Embryophyta</taxon>
        <taxon>Tracheophyta</taxon>
        <taxon>Spermatophyta</taxon>
        <taxon>Magnoliopsida</taxon>
        <taxon>eudicotyledons</taxon>
        <taxon>Gunneridae</taxon>
        <taxon>Pentapetalae</taxon>
        <taxon>rosids</taxon>
        <taxon>fabids</taxon>
        <taxon>Malpighiales</taxon>
        <taxon>Salicaceae</taxon>
        <taxon>Saliceae</taxon>
        <taxon>Populus</taxon>
    </lineage>
</organism>
<comment type="caution">
    <text evidence="1">The sequence shown here is derived from an EMBL/GenBank/DDBJ whole genome shotgun (WGS) entry which is preliminary data.</text>
</comment>
<keyword evidence="2" id="KW-1185">Reference proteome</keyword>
<name>A0ACC4D655_POPAL</name>
<reference evidence="1 2" key="1">
    <citation type="journal article" date="2024" name="Plant Biotechnol. J.">
        <title>Genome and CRISPR/Cas9 system of a widespread forest tree (Populus alba) in the world.</title>
        <authorList>
            <person name="Liu Y.J."/>
            <person name="Jiang P.F."/>
            <person name="Han X.M."/>
            <person name="Li X.Y."/>
            <person name="Wang H.M."/>
            <person name="Wang Y.J."/>
            <person name="Wang X.X."/>
            <person name="Zeng Q.Y."/>
        </authorList>
    </citation>
    <scope>NUCLEOTIDE SEQUENCE [LARGE SCALE GENOMIC DNA]</scope>
    <source>
        <strain evidence="2">cv. PAL-ZL1</strain>
    </source>
</reference>
<gene>
    <name evidence="1" type="ORF">D5086_003903</name>
</gene>
<dbReference type="EMBL" id="RCHU02000001">
    <property type="protein sequence ID" value="KAL3612883.1"/>
    <property type="molecule type" value="Genomic_DNA"/>
</dbReference>
<accession>A0ACC4D655</accession>